<evidence type="ECO:0000313" key="19">
    <source>
        <dbReference type="EMBL" id="GGF65144.1"/>
    </source>
</evidence>
<keyword evidence="16" id="KW-0175">Coiled coil</keyword>
<feature type="transmembrane region" description="Helical" evidence="17">
    <location>
        <begin position="501"/>
        <end position="519"/>
    </location>
</feature>
<feature type="coiled-coil region" evidence="16">
    <location>
        <begin position="641"/>
        <end position="682"/>
    </location>
</feature>
<dbReference type="GO" id="GO:0022857">
    <property type="term" value="F:transmembrane transporter activity"/>
    <property type="evidence" value="ECO:0007669"/>
    <property type="project" value="InterPro"/>
</dbReference>
<dbReference type="InterPro" id="IPR036097">
    <property type="entry name" value="HisK_dim/P_sf"/>
</dbReference>
<reference evidence="19" key="1">
    <citation type="journal article" date="2014" name="Int. J. Syst. Evol. Microbiol.">
        <title>Complete genome sequence of Corynebacterium casei LMG S-19264T (=DSM 44701T), isolated from a smear-ripened cheese.</title>
        <authorList>
            <consortium name="US DOE Joint Genome Institute (JGI-PGF)"/>
            <person name="Walter F."/>
            <person name="Albersmeier A."/>
            <person name="Kalinowski J."/>
            <person name="Ruckert C."/>
        </authorList>
    </citation>
    <scope>NUCLEOTIDE SEQUENCE</scope>
    <source>
        <strain evidence="19">CGMCC 1.15254</strain>
    </source>
</reference>
<dbReference type="RefSeq" id="WP_229734298.1">
    <property type="nucleotide sequence ID" value="NZ_BMHV01000012.1"/>
</dbReference>
<dbReference type="Pfam" id="PF02518">
    <property type="entry name" value="HATPase_c"/>
    <property type="match status" value="1"/>
</dbReference>
<keyword evidence="9 17" id="KW-0812">Transmembrane</keyword>
<keyword evidence="15 17" id="KW-0472">Membrane</keyword>
<feature type="transmembrane region" description="Helical" evidence="17">
    <location>
        <begin position="442"/>
        <end position="464"/>
    </location>
</feature>
<evidence type="ECO:0000256" key="9">
    <source>
        <dbReference type="ARBA" id="ARBA00022692"/>
    </source>
</evidence>
<evidence type="ECO:0000256" key="2">
    <source>
        <dbReference type="ARBA" id="ARBA00004236"/>
    </source>
</evidence>
<evidence type="ECO:0000256" key="1">
    <source>
        <dbReference type="ARBA" id="ARBA00000085"/>
    </source>
</evidence>
<dbReference type="InterPro" id="IPR003594">
    <property type="entry name" value="HATPase_dom"/>
</dbReference>
<feature type="transmembrane region" description="Helical" evidence="17">
    <location>
        <begin position="281"/>
        <end position="306"/>
    </location>
</feature>
<sequence>MSNTAIFLASAFYLALLFAIAYWGDRRAEQGRSLLKNPSIYALSLAVYCTSWTFYGSVGRAASTGVGFLPIYIGPTLTFLLGWFVIGKIVRISRKHRITSIADFVSSRYGKSHVLGGLVTIIAVIGIMPYISIQLKAVWTSYNVLVGTQHLSTPENLWDDKAFYVALMMAAFTILFGTRHIDATEQHEGMVTAIAFESMIKLLAFLAVGFFVSYSMFDGVSDIYARAAAHQDLSSLLTMSAVEGNWFSLTLLAMVVVIFLPRQFQVIVVENTDERHLSHAVWLFPLYLLLINLFVLPIALGGLLYFDQGGVDADTFVLALPLAEGHPWLALFVFIGGLSAATGMVIVGAIALSTMICNDLVMPILLRYFKANLEARRDMSVLLLFIRRMAILLILLLGYLYYRIIGESYALVTIGLVSFAAAAQFAPVILGGIYWKGGTQRGAIGGLLAGFLVWGYTLVLPSFALSDWLPIAFVNQGPFGIELLKPYNLFGMGGMDHISHALFWSMIANVGFYILISLFDHPSAIERIQATLFVEVDQQTAVNQNVGFWGAQVSIDELRDLCARYIGPHATERAFYEHAQRREIDVGTWDQAAPYTVRFCERLLAGAIGSASARVLVASVVKGKGASLDEMLEVLDEASHVIEYSHQLEQKSDALEQARNELQQANERLMQLDRLKDEFLSHVAHELRTPLTSIRGFTEILHDNPDLDMEQRQKFLQVMVEESQRLTRLINQVLDLARIESGRETWDITEVEMRDVIKHGVETLMQECEKEKVELNVDVPKYLSLVLGDKDKLTQVVINLISNAQKIYKGKGGRIDIQLVDMGNHVRVAIKDQGPGLHEDELKLVFEKFYQAKQIGTGNPTGSGLGLAICQRIVSHLGGRIWVESEYGHGATFFFTVPFSDRALKT</sequence>
<dbReference type="SMART" id="SM00387">
    <property type="entry name" value="HATPase_c"/>
    <property type="match status" value="1"/>
</dbReference>
<feature type="transmembrane region" description="Helical" evidence="17">
    <location>
        <begin position="162"/>
        <end position="178"/>
    </location>
</feature>
<keyword evidence="6" id="KW-1003">Cell membrane</keyword>
<feature type="transmembrane region" description="Helical" evidence="17">
    <location>
        <begin position="67"/>
        <end position="86"/>
    </location>
</feature>
<keyword evidence="11" id="KW-0418">Kinase</keyword>
<reference evidence="19" key="2">
    <citation type="submission" date="2020-09" db="EMBL/GenBank/DDBJ databases">
        <authorList>
            <person name="Sun Q."/>
            <person name="Zhou Y."/>
        </authorList>
    </citation>
    <scope>NUCLEOTIDE SEQUENCE</scope>
    <source>
        <strain evidence="19">CGMCC 1.15254</strain>
    </source>
</reference>
<comment type="catalytic activity">
    <reaction evidence="1">
        <text>ATP + protein L-histidine = ADP + protein N-phospho-L-histidine.</text>
        <dbReference type="EC" id="2.7.13.3"/>
    </reaction>
</comment>
<dbReference type="Gene3D" id="3.30.565.10">
    <property type="entry name" value="Histidine kinase-like ATPase, C-terminal domain"/>
    <property type="match status" value="1"/>
</dbReference>
<dbReference type="GO" id="GO:0000155">
    <property type="term" value="F:phosphorelay sensor kinase activity"/>
    <property type="evidence" value="ECO:0007669"/>
    <property type="project" value="InterPro"/>
</dbReference>
<dbReference type="AlphaFoldDB" id="A0A917BZU5"/>
<dbReference type="Gene3D" id="1.10.287.130">
    <property type="match status" value="1"/>
</dbReference>
<feature type="transmembrane region" description="Helical" evidence="17">
    <location>
        <begin position="199"/>
        <end position="217"/>
    </location>
</feature>
<dbReference type="FunFam" id="3.30.565.10:FF:000023">
    <property type="entry name" value="PAS domain-containing sensor histidine kinase"/>
    <property type="match status" value="1"/>
</dbReference>
<keyword evidence="20" id="KW-1185">Reference proteome</keyword>
<dbReference type="InterPro" id="IPR001734">
    <property type="entry name" value="Na/solute_symporter"/>
</dbReference>
<dbReference type="SUPFAM" id="SSF47384">
    <property type="entry name" value="Homodimeric domain of signal transducing histidine kinase"/>
    <property type="match status" value="1"/>
</dbReference>
<dbReference type="InterPro" id="IPR050736">
    <property type="entry name" value="Sensor_HK_Regulatory"/>
</dbReference>
<keyword evidence="10" id="KW-0547">Nucleotide-binding</keyword>
<keyword evidence="14" id="KW-0902">Two-component regulatory system</keyword>
<feature type="domain" description="Histidine kinase" evidence="18">
    <location>
        <begin position="682"/>
        <end position="901"/>
    </location>
</feature>
<evidence type="ECO:0000256" key="10">
    <source>
        <dbReference type="ARBA" id="ARBA00022741"/>
    </source>
</evidence>
<evidence type="ECO:0000256" key="13">
    <source>
        <dbReference type="ARBA" id="ARBA00022989"/>
    </source>
</evidence>
<feature type="transmembrane region" description="Helical" evidence="17">
    <location>
        <begin position="35"/>
        <end position="55"/>
    </location>
</feature>
<comment type="caution">
    <text evidence="19">The sequence shown here is derived from an EMBL/GenBank/DDBJ whole genome shotgun (WGS) entry which is preliminary data.</text>
</comment>
<proteinExistence type="inferred from homology"/>
<feature type="transmembrane region" description="Helical" evidence="17">
    <location>
        <begin position="408"/>
        <end position="435"/>
    </location>
</feature>
<dbReference type="InterPro" id="IPR038377">
    <property type="entry name" value="Na/Glc_symporter_sf"/>
</dbReference>
<dbReference type="InterPro" id="IPR005467">
    <property type="entry name" value="His_kinase_dom"/>
</dbReference>
<evidence type="ECO:0000256" key="4">
    <source>
        <dbReference type="ARBA" id="ARBA00006434"/>
    </source>
</evidence>
<dbReference type="EC" id="2.7.13.3" evidence="5"/>
<name>A0A917BZU5_9PROT</name>
<dbReference type="SMART" id="SM00388">
    <property type="entry name" value="HisKA"/>
    <property type="match status" value="1"/>
</dbReference>
<dbReference type="EMBL" id="BMHV01000012">
    <property type="protein sequence ID" value="GGF65144.1"/>
    <property type="molecule type" value="Genomic_DNA"/>
</dbReference>
<evidence type="ECO:0000256" key="14">
    <source>
        <dbReference type="ARBA" id="ARBA00023012"/>
    </source>
</evidence>
<feature type="transmembrane region" description="Helical" evidence="17">
    <location>
        <begin position="6"/>
        <end position="23"/>
    </location>
</feature>
<dbReference type="Gene3D" id="1.20.1730.10">
    <property type="entry name" value="Sodium/glucose cotransporter"/>
    <property type="match status" value="1"/>
</dbReference>
<comment type="similarity">
    <text evidence="4">Belongs to the sodium:solute symporter (SSF) (TC 2.A.21) family.</text>
</comment>
<evidence type="ECO:0000256" key="6">
    <source>
        <dbReference type="ARBA" id="ARBA00022475"/>
    </source>
</evidence>
<feature type="transmembrane region" description="Helical" evidence="17">
    <location>
        <begin position="328"/>
        <end position="361"/>
    </location>
</feature>
<evidence type="ECO:0000256" key="5">
    <source>
        <dbReference type="ARBA" id="ARBA00012438"/>
    </source>
</evidence>
<keyword evidence="13 17" id="KW-1133">Transmembrane helix</keyword>
<dbReference type="InterPro" id="IPR004358">
    <property type="entry name" value="Sig_transdc_His_kin-like_C"/>
</dbReference>
<evidence type="ECO:0000256" key="11">
    <source>
        <dbReference type="ARBA" id="ARBA00022777"/>
    </source>
</evidence>
<dbReference type="GO" id="GO:0005524">
    <property type="term" value="F:ATP binding"/>
    <property type="evidence" value="ECO:0007669"/>
    <property type="project" value="UniProtKB-KW"/>
</dbReference>
<dbReference type="PANTHER" id="PTHR43711">
    <property type="entry name" value="TWO-COMPONENT HISTIDINE KINASE"/>
    <property type="match status" value="1"/>
</dbReference>
<evidence type="ECO:0000256" key="8">
    <source>
        <dbReference type="ARBA" id="ARBA00022679"/>
    </source>
</evidence>
<organism evidence="19 20">
    <name type="scientific">Terasakiella brassicae</name>
    <dbReference type="NCBI Taxonomy" id="1634917"/>
    <lineage>
        <taxon>Bacteria</taxon>
        <taxon>Pseudomonadati</taxon>
        <taxon>Pseudomonadota</taxon>
        <taxon>Alphaproteobacteria</taxon>
        <taxon>Rhodospirillales</taxon>
        <taxon>Terasakiellaceae</taxon>
        <taxon>Terasakiella</taxon>
    </lineage>
</organism>
<evidence type="ECO:0000313" key="20">
    <source>
        <dbReference type="Proteomes" id="UP000632498"/>
    </source>
</evidence>
<dbReference type="PANTHER" id="PTHR43711:SF30">
    <property type="entry name" value="HISTIDINE KINASE"/>
    <property type="match status" value="1"/>
</dbReference>
<dbReference type="GO" id="GO:0005886">
    <property type="term" value="C:plasma membrane"/>
    <property type="evidence" value="ECO:0007669"/>
    <property type="project" value="UniProtKB-SubCell"/>
</dbReference>
<dbReference type="PRINTS" id="PR00344">
    <property type="entry name" value="BCTRLSENSOR"/>
</dbReference>
<evidence type="ECO:0000259" key="18">
    <source>
        <dbReference type="PROSITE" id="PS50109"/>
    </source>
</evidence>
<keyword evidence="7" id="KW-0597">Phosphoprotein</keyword>
<dbReference type="CDD" id="cd10322">
    <property type="entry name" value="SLC5sbd"/>
    <property type="match status" value="1"/>
</dbReference>
<dbReference type="PROSITE" id="PS50109">
    <property type="entry name" value="HIS_KIN"/>
    <property type="match status" value="1"/>
</dbReference>
<protein>
    <recommendedName>
        <fullName evidence="5">histidine kinase</fullName>
        <ecNumber evidence="5">2.7.13.3</ecNumber>
    </recommendedName>
</protein>
<feature type="transmembrane region" description="Helical" evidence="17">
    <location>
        <begin position="237"/>
        <end position="260"/>
    </location>
</feature>
<keyword evidence="8" id="KW-0808">Transferase</keyword>
<dbReference type="Pfam" id="PF00512">
    <property type="entry name" value="HisKA"/>
    <property type="match status" value="1"/>
</dbReference>
<feature type="transmembrane region" description="Helical" evidence="17">
    <location>
        <begin position="114"/>
        <end position="133"/>
    </location>
</feature>
<evidence type="ECO:0000256" key="16">
    <source>
        <dbReference type="SAM" id="Coils"/>
    </source>
</evidence>
<dbReference type="InterPro" id="IPR003661">
    <property type="entry name" value="HisK_dim/P_dom"/>
</dbReference>
<gene>
    <name evidence="19" type="ORF">GCM10011332_19060</name>
</gene>
<evidence type="ECO:0000256" key="7">
    <source>
        <dbReference type="ARBA" id="ARBA00022553"/>
    </source>
</evidence>
<evidence type="ECO:0000256" key="17">
    <source>
        <dbReference type="SAM" id="Phobius"/>
    </source>
</evidence>
<dbReference type="Proteomes" id="UP000632498">
    <property type="component" value="Unassembled WGS sequence"/>
</dbReference>
<evidence type="ECO:0000256" key="12">
    <source>
        <dbReference type="ARBA" id="ARBA00022840"/>
    </source>
</evidence>
<accession>A0A917BZU5</accession>
<comment type="subcellular location">
    <subcellularLocation>
        <location evidence="2">Cell membrane</location>
    </subcellularLocation>
    <subcellularLocation>
        <location evidence="3">Membrane raft</location>
        <topology evidence="3">Multi-pass membrane protein</topology>
    </subcellularLocation>
</comment>
<evidence type="ECO:0000256" key="3">
    <source>
        <dbReference type="ARBA" id="ARBA00004314"/>
    </source>
</evidence>
<dbReference type="GO" id="GO:0045121">
    <property type="term" value="C:membrane raft"/>
    <property type="evidence" value="ECO:0007669"/>
    <property type="project" value="UniProtKB-SubCell"/>
</dbReference>
<dbReference type="InterPro" id="IPR036890">
    <property type="entry name" value="HATPase_C_sf"/>
</dbReference>
<feature type="transmembrane region" description="Helical" evidence="17">
    <location>
        <begin position="381"/>
        <end position="402"/>
    </location>
</feature>
<dbReference type="CDD" id="cd00082">
    <property type="entry name" value="HisKA"/>
    <property type="match status" value="1"/>
</dbReference>
<keyword evidence="12" id="KW-0067">ATP-binding</keyword>
<dbReference type="SUPFAM" id="SSF55874">
    <property type="entry name" value="ATPase domain of HSP90 chaperone/DNA topoisomerase II/histidine kinase"/>
    <property type="match status" value="1"/>
</dbReference>
<dbReference type="PROSITE" id="PS50283">
    <property type="entry name" value="NA_SOLUT_SYMP_3"/>
    <property type="match status" value="1"/>
</dbReference>
<dbReference type="FunFam" id="1.10.287.130:FF:000001">
    <property type="entry name" value="Two-component sensor histidine kinase"/>
    <property type="match status" value="1"/>
</dbReference>
<evidence type="ECO:0000256" key="15">
    <source>
        <dbReference type="ARBA" id="ARBA00023136"/>
    </source>
</evidence>